<feature type="transmembrane region" description="Helical" evidence="1">
    <location>
        <begin position="102"/>
        <end position="121"/>
    </location>
</feature>
<evidence type="ECO:0000313" key="2">
    <source>
        <dbReference type="EMBL" id="SDZ98145.1"/>
    </source>
</evidence>
<keyword evidence="1" id="KW-1133">Transmembrane helix</keyword>
<dbReference type="EMBL" id="FNRF01000001">
    <property type="protein sequence ID" value="SDZ98145.1"/>
    <property type="molecule type" value="Genomic_DNA"/>
</dbReference>
<dbReference type="InterPro" id="IPR045692">
    <property type="entry name" value="DUF6057"/>
</dbReference>
<feature type="transmembrane region" description="Helical" evidence="1">
    <location>
        <begin position="158"/>
        <end position="180"/>
    </location>
</feature>
<name>A0A1H3XFE4_XYLRU</name>
<keyword evidence="1" id="KW-0812">Transmembrane</keyword>
<dbReference type="Pfam" id="PF19529">
    <property type="entry name" value="DUF6057"/>
    <property type="match status" value="1"/>
</dbReference>
<keyword evidence="1" id="KW-0472">Membrane</keyword>
<dbReference type="AlphaFoldDB" id="A0A1H3XFE4"/>
<protein>
    <recommendedName>
        <fullName evidence="4">Transmembrane protein</fullName>
    </recommendedName>
</protein>
<evidence type="ECO:0008006" key="4">
    <source>
        <dbReference type="Google" id="ProtNLM"/>
    </source>
</evidence>
<feature type="transmembrane region" description="Helical" evidence="1">
    <location>
        <begin position="18"/>
        <end position="36"/>
    </location>
</feature>
<feature type="transmembrane region" description="Helical" evidence="1">
    <location>
        <begin position="225"/>
        <end position="247"/>
    </location>
</feature>
<evidence type="ECO:0000313" key="3">
    <source>
        <dbReference type="Proteomes" id="UP000182257"/>
    </source>
</evidence>
<reference evidence="2 3" key="1">
    <citation type="submission" date="2016-10" db="EMBL/GenBank/DDBJ databases">
        <authorList>
            <person name="de Groot N.N."/>
        </authorList>
    </citation>
    <scope>NUCLEOTIDE SEQUENCE [LARGE SCALE GENOMIC DNA]</scope>
    <source>
        <strain evidence="2 3">D31d</strain>
    </source>
</reference>
<feature type="transmembrane region" description="Helical" evidence="1">
    <location>
        <begin position="253"/>
        <end position="273"/>
    </location>
</feature>
<organism evidence="2 3">
    <name type="scientific">Xylanibacter ruminicola</name>
    <name type="common">Prevotella ruminicola</name>
    <dbReference type="NCBI Taxonomy" id="839"/>
    <lineage>
        <taxon>Bacteria</taxon>
        <taxon>Pseudomonadati</taxon>
        <taxon>Bacteroidota</taxon>
        <taxon>Bacteroidia</taxon>
        <taxon>Bacteroidales</taxon>
        <taxon>Prevotellaceae</taxon>
        <taxon>Xylanibacter</taxon>
    </lineage>
</organism>
<feature type="transmembrane region" description="Helical" evidence="1">
    <location>
        <begin position="186"/>
        <end position="205"/>
    </location>
</feature>
<dbReference type="Proteomes" id="UP000182257">
    <property type="component" value="Unassembled WGS sequence"/>
</dbReference>
<dbReference type="RefSeq" id="WP_074759840.1">
    <property type="nucleotide sequence ID" value="NZ_FNRF01000001.1"/>
</dbReference>
<evidence type="ECO:0000256" key="1">
    <source>
        <dbReference type="SAM" id="Phobius"/>
    </source>
</evidence>
<gene>
    <name evidence="2" type="ORF">SAMN05216462_0195</name>
</gene>
<feature type="transmembrane region" description="Helical" evidence="1">
    <location>
        <begin position="77"/>
        <end position="95"/>
    </location>
</feature>
<accession>A0A1H3XFE4</accession>
<proteinExistence type="predicted"/>
<sequence>MKPEYINRYLQTAAKKNWILSVFLGALIFLFWGGYLPHALSYAEQYQLFLWTPDYLLGCLGHPGGAAEWLETCLVQFYYLPWLGAMILALLFIGYQRMVASWLKAESFLLSLIPAILLFWAMGDLDVLLSFPIAIMASLAMAKIGVANRWLDICKEMVLTPLVYWLIGPMAWLYVALRIVMDYKRFIWLPLWLLVIQLVLWHTLLEQLPLQSVMCSMGYYRSPSLVPLLWIVPLSVLLCVLADRLYINKVLKWPVQAIAVVVLGWLAVTRGYADERYELVWQDYQIRNEHWDDIIKRAEQKTVETAFWSNSVNLALAERRQLADRMFDFYQSGIDALLMNMVRDPFSNIPAAEAFYRLGMINSAQRYMFDMQESINNGRKSGRFTQRIAECYIINGKYDLARKHLALLKNSLFYKGWAEVAEQYLGDEAKINAHPVWGQLRQYRQKQDFLFYYPEMASMLGSLFNGNRSNTMALDYFVAQILLNGDAPTFQQALPWVEQCGGYMQMPRGYQDALNCIQRQGNVPGSPYAAFISKMLAKAQQQQNNQVYETAH</sequence>